<sequence>MILNECILTQNNAALLQRLFDAQHAKNTPFSMLLKAKLENAQICSESDLPANIVTLDSRVTYSVNDVFTDTRILSAHRSNDIVGLSLSITNLRGLALIGLKEGDYYHLTEAGQETDLLRVKKVRFQPEAHRQFLKDSVAENAPSKRRASMKLVHSANSQHDFMTRAVRPIVETPGYT</sequence>
<dbReference type="RefSeq" id="WP_342847871.1">
    <property type="nucleotide sequence ID" value="NZ_JBBMQO010000003.1"/>
</dbReference>
<evidence type="ECO:0000313" key="2">
    <source>
        <dbReference type="Proteomes" id="UP001477870"/>
    </source>
</evidence>
<dbReference type="InterPro" id="IPR036953">
    <property type="entry name" value="GreA/GreB_C_sf"/>
</dbReference>
<dbReference type="EMBL" id="JBBMQO010000003">
    <property type="protein sequence ID" value="MEM5501354.1"/>
    <property type="molecule type" value="Genomic_DNA"/>
</dbReference>
<protein>
    <recommendedName>
        <fullName evidence="3">Transcription elongation factor GreA/GreB C-terminal domain-containing protein</fullName>
    </recommendedName>
</protein>
<name>A0ABU9T5E7_9HYPH</name>
<organism evidence="1 2">
    <name type="scientific">Ahrensia kielensis</name>
    <dbReference type="NCBI Taxonomy" id="76980"/>
    <lineage>
        <taxon>Bacteria</taxon>
        <taxon>Pseudomonadati</taxon>
        <taxon>Pseudomonadota</taxon>
        <taxon>Alphaproteobacteria</taxon>
        <taxon>Hyphomicrobiales</taxon>
        <taxon>Ahrensiaceae</taxon>
        <taxon>Ahrensia</taxon>
    </lineage>
</organism>
<gene>
    <name evidence="1" type="ORF">WNY59_07090</name>
</gene>
<evidence type="ECO:0000313" key="1">
    <source>
        <dbReference type="EMBL" id="MEM5501354.1"/>
    </source>
</evidence>
<dbReference type="Gene3D" id="3.10.50.30">
    <property type="entry name" value="Transcription elongation factor, GreA/GreB, C-terminal domain"/>
    <property type="match status" value="1"/>
</dbReference>
<reference evidence="1 2" key="1">
    <citation type="submission" date="2024-03" db="EMBL/GenBank/DDBJ databases">
        <title>Community enrichment and isolation of bacterial strains for fucoidan degradation.</title>
        <authorList>
            <person name="Sichert A."/>
        </authorList>
    </citation>
    <scope>NUCLEOTIDE SEQUENCE [LARGE SCALE GENOMIC DNA]</scope>
    <source>
        <strain evidence="1 2">AS62</strain>
    </source>
</reference>
<accession>A0ABU9T5E7</accession>
<comment type="caution">
    <text evidence="1">The sequence shown here is derived from an EMBL/GenBank/DDBJ whole genome shotgun (WGS) entry which is preliminary data.</text>
</comment>
<proteinExistence type="predicted"/>
<dbReference type="Proteomes" id="UP001477870">
    <property type="component" value="Unassembled WGS sequence"/>
</dbReference>
<evidence type="ECO:0008006" key="3">
    <source>
        <dbReference type="Google" id="ProtNLM"/>
    </source>
</evidence>
<keyword evidence="2" id="KW-1185">Reference proteome</keyword>